<dbReference type="Proteomes" id="UP001634007">
    <property type="component" value="Unassembled WGS sequence"/>
</dbReference>
<organism evidence="2 3">
    <name type="scientific">Eucalyptus globulus</name>
    <name type="common">Tasmanian blue gum</name>
    <dbReference type="NCBI Taxonomy" id="34317"/>
    <lineage>
        <taxon>Eukaryota</taxon>
        <taxon>Viridiplantae</taxon>
        <taxon>Streptophyta</taxon>
        <taxon>Embryophyta</taxon>
        <taxon>Tracheophyta</taxon>
        <taxon>Spermatophyta</taxon>
        <taxon>Magnoliopsida</taxon>
        <taxon>eudicotyledons</taxon>
        <taxon>Gunneridae</taxon>
        <taxon>Pentapetalae</taxon>
        <taxon>rosids</taxon>
        <taxon>malvids</taxon>
        <taxon>Myrtales</taxon>
        <taxon>Myrtaceae</taxon>
        <taxon>Myrtoideae</taxon>
        <taxon>Eucalypteae</taxon>
        <taxon>Eucalyptus</taxon>
    </lineage>
</organism>
<reference evidence="2 3" key="1">
    <citation type="submission" date="2024-11" db="EMBL/GenBank/DDBJ databases">
        <title>Chromosome-level genome assembly of Eucalyptus globulus Labill. provides insights into its genome evolution.</title>
        <authorList>
            <person name="Li X."/>
        </authorList>
    </citation>
    <scope>NUCLEOTIDE SEQUENCE [LARGE SCALE GENOMIC DNA]</scope>
    <source>
        <strain evidence="2">CL2024</strain>
        <tissue evidence="2">Fresh tender leaves</tissue>
    </source>
</reference>
<evidence type="ECO:0000256" key="1">
    <source>
        <dbReference type="SAM" id="MobiDB-lite"/>
    </source>
</evidence>
<evidence type="ECO:0000313" key="2">
    <source>
        <dbReference type="EMBL" id="KAL3728787.1"/>
    </source>
</evidence>
<evidence type="ECO:0000313" key="3">
    <source>
        <dbReference type="Proteomes" id="UP001634007"/>
    </source>
</evidence>
<accession>A0ABD3JQ59</accession>
<feature type="region of interest" description="Disordered" evidence="1">
    <location>
        <begin position="1"/>
        <end position="73"/>
    </location>
</feature>
<gene>
    <name evidence="2" type="ORF">ACJRO7_033378</name>
</gene>
<comment type="caution">
    <text evidence="2">The sequence shown here is derived from an EMBL/GenBank/DDBJ whole genome shotgun (WGS) entry which is preliminary data.</text>
</comment>
<sequence length="73" mass="7747">MSSIGATSAHVYVMKKRQEEKLKKMEKEGAKSVGEDKAGGDSNDYNDNSGFAGNKKVHPHSSPASSFGKTEGS</sequence>
<name>A0ABD3JQ59_EUCGL</name>
<keyword evidence="3" id="KW-1185">Reference proteome</keyword>
<dbReference type="EMBL" id="JBJKBG010000008">
    <property type="protein sequence ID" value="KAL3728787.1"/>
    <property type="molecule type" value="Genomic_DNA"/>
</dbReference>
<protein>
    <submittedName>
        <fullName evidence="2">Uncharacterized protein</fullName>
    </submittedName>
</protein>
<proteinExistence type="predicted"/>
<feature type="compositionally biased region" description="Polar residues" evidence="1">
    <location>
        <begin position="62"/>
        <end position="73"/>
    </location>
</feature>
<dbReference type="AlphaFoldDB" id="A0ABD3JQ59"/>
<feature type="compositionally biased region" description="Basic and acidic residues" evidence="1">
    <location>
        <begin position="16"/>
        <end position="39"/>
    </location>
</feature>
<dbReference type="PANTHER" id="PTHR34950">
    <property type="entry name" value="OS04G0457400 PROTEIN"/>
    <property type="match status" value="1"/>
</dbReference>
<dbReference type="PANTHER" id="PTHR34950:SF2">
    <property type="entry name" value="OS10G0364900 PROTEIN"/>
    <property type="match status" value="1"/>
</dbReference>